<dbReference type="OMA" id="NYDCPVC"/>
<feature type="compositionally biased region" description="Basic and acidic residues" evidence="6">
    <location>
        <begin position="228"/>
        <end position="239"/>
    </location>
</feature>
<dbReference type="InterPro" id="IPR015877">
    <property type="entry name" value="MAT1_centre"/>
</dbReference>
<dbReference type="SUPFAM" id="SSF57850">
    <property type="entry name" value="RING/U-box"/>
    <property type="match status" value="1"/>
</dbReference>
<dbReference type="VEuPathDB" id="CryptoDB:Vbra_9389"/>
<evidence type="ECO:0000259" key="7">
    <source>
        <dbReference type="PROSITE" id="PS50089"/>
    </source>
</evidence>
<dbReference type="Gene3D" id="3.30.40.10">
    <property type="entry name" value="Zinc/RING finger domain, C3HC4 (zinc finger)"/>
    <property type="match status" value="1"/>
</dbReference>
<feature type="region of interest" description="Disordered" evidence="6">
    <location>
        <begin position="206"/>
        <end position="239"/>
    </location>
</feature>
<evidence type="ECO:0000256" key="5">
    <source>
        <dbReference type="SAM" id="Coils"/>
    </source>
</evidence>
<dbReference type="PROSITE" id="PS00518">
    <property type="entry name" value="ZF_RING_1"/>
    <property type="match status" value="1"/>
</dbReference>
<keyword evidence="2 4" id="KW-0863">Zinc-finger</keyword>
<dbReference type="CDD" id="cd16564">
    <property type="entry name" value="RING-HC_RNF222"/>
    <property type="match status" value="1"/>
</dbReference>
<keyword evidence="9" id="KW-1185">Reference proteome</keyword>
<dbReference type="InterPro" id="IPR001841">
    <property type="entry name" value="Znf_RING"/>
</dbReference>
<evidence type="ECO:0000313" key="8">
    <source>
        <dbReference type="EMBL" id="CEM16009.1"/>
    </source>
</evidence>
<keyword evidence="3" id="KW-0862">Zinc</keyword>
<dbReference type="PANTHER" id="PTHR12683:SF13">
    <property type="entry name" value="CDK-ACTIVATING KINASE ASSEMBLY FACTOR MAT1"/>
    <property type="match status" value="1"/>
</dbReference>
<evidence type="ECO:0000256" key="3">
    <source>
        <dbReference type="ARBA" id="ARBA00022833"/>
    </source>
</evidence>
<sequence>MEAYECPVCHENIYYDAARRMMQADVCGHRICSKCVDKQYQNHYTIACPICRNPINKDQWGDREPDQNVYDGEKRVRRDVNAVYNRTREDFANTPLYNDYLEEKEEVVYVLVYSSREEEKAEARTKLEKYRNDNATAISANRQKQEDQLAQKIRDIVSKEGDFYERVKVKFQPGFAPAAQNLKLTHRLKVQYSHLFSDTASQRRAAAATAGASTGSAGLPRPLGAFPSEDRPMPSERADYQRAVEAQKAAGGYSAALCRRKARQILYDPSKWST</sequence>
<dbReference type="EMBL" id="CDMY01000476">
    <property type="protein sequence ID" value="CEM16009.1"/>
    <property type="molecule type" value="Genomic_DNA"/>
</dbReference>
<evidence type="ECO:0000256" key="6">
    <source>
        <dbReference type="SAM" id="MobiDB-lite"/>
    </source>
</evidence>
<evidence type="ECO:0000256" key="1">
    <source>
        <dbReference type="ARBA" id="ARBA00022723"/>
    </source>
</evidence>
<dbReference type="Pfam" id="PF13639">
    <property type="entry name" value="zf-RING_2"/>
    <property type="match status" value="1"/>
</dbReference>
<dbReference type="InterPro" id="IPR013083">
    <property type="entry name" value="Znf_RING/FYVE/PHD"/>
</dbReference>
<evidence type="ECO:0000256" key="4">
    <source>
        <dbReference type="PROSITE-ProRule" id="PRU00175"/>
    </source>
</evidence>
<dbReference type="GO" id="GO:0008270">
    <property type="term" value="F:zinc ion binding"/>
    <property type="evidence" value="ECO:0007669"/>
    <property type="project" value="UniProtKB-KW"/>
</dbReference>
<name>A0A0G4FP73_VITBC</name>
<evidence type="ECO:0000256" key="2">
    <source>
        <dbReference type="ARBA" id="ARBA00022771"/>
    </source>
</evidence>
<organism evidence="8 9">
    <name type="scientific">Vitrella brassicaformis (strain CCMP3155)</name>
    <dbReference type="NCBI Taxonomy" id="1169540"/>
    <lineage>
        <taxon>Eukaryota</taxon>
        <taxon>Sar</taxon>
        <taxon>Alveolata</taxon>
        <taxon>Colpodellida</taxon>
        <taxon>Vitrellaceae</taxon>
        <taxon>Vitrella</taxon>
    </lineage>
</organism>
<dbReference type="InParanoid" id="A0A0G4FP73"/>
<dbReference type="OrthoDB" id="5963at2759"/>
<dbReference type="GO" id="GO:0005675">
    <property type="term" value="C:transcription factor TFIIH holo complex"/>
    <property type="evidence" value="ECO:0007669"/>
    <property type="project" value="TreeGrafter"/>
</dbReference>
<dbReference type="PROSITE" id="PS50089">
    <property type="entry name" value="ZF_RING_2"/>
    <property type="match status" value="1"/>
</dbReference>
<dbReference type="STRING" id="1169540.A0A0G4FP73"/>
<dbReference type="PANTHER" id="PTHR12683">
    <property type="entry name" value="CDK-ACTIVATING KINASE ASSEMBLY FACTOR MAT1"/>
    <property type="match status" value="1"/>
</dbReference>
<reference evidence="8 9" key="1">
    <citation type="submission" date="2014-11" db="EMBL/GenBank/DDBJ databases">
        <authorList>
            <person name="Zhu J."/>
            <person name="Qi W."/>
            <person name="Song R."/>
        </authorList>
    </citation>
    <scope>NUCLEOTIDE SEQUENCE [LARGE SCALE GENOMIC DNA]</scope>
</reference>
<dbReference type="GO" id="GO:0006281">
    <property type="term" value="P:DNA repair"/>
    <property type="evidence" value="ECO:0007669"/>
    <property type="project" value="TreeGrafter"/>
</dbReference>
<dbReference type="Proteomes" id="UP000041254">
    <property type="component" value="Unassembled WGS sequence"/>
</dbReference>
<protein>
    <recommendedName>
        <fullName evidence="7">RING-type domain-containing protein</fullName>
    </recommendedName>
</protein>
<keyword evidence="5" id="KW-0175">Coiled coil</keyword>
<dbReference type="Pfam" id="PF06391">
    <property type="entry name" value="MAT1"/>
    <property type="match status" value="1"/>
</dbReference>
<dbReference type="PhylomeDB" id="A0A0G4FP73"/>
<gene>
    <name evidence="8" type="ORF">Vbra_9389</name>
</gene>
<feature type="compositionally biased region" description="Low complexity" evidence="6">
    <location>
        <begin position="206"/>
        <end position="218"/>
    </location>
</feature>
<feature type="domain" description="RING-type" evidence="7">
    <location>
        <begin position="6"/>
        <end position="52"/>
    </location>
</feature>
<accession>A0A0G4FP73</accession>
<feature type="coiled-coil region" evidence="5">
    <location>
        <begin position="113"/>
        <end position="147"/>
    </location>
</feature>
<evidence type="ECO:0000313" key="9">
    <source>
        <dbReference type="Proteomes" id="UP000041254"/>
    </source>
</evidence>
<dbReference type="SMART" id="SM00184">
    <property type="entry name" value="RING"/>
    <property type="match status" value="1"/>
</dbReference>
<dbReference type="AlphaFoldDB" id="A0A0G4FP73"/>
<dbReference type="InterPro" id="IPR017907">
    <property type="entry name" value="Znf_RING_CS"/>
</dbReference>
<keyword evidence="1" id="KW-0479">Metal-binding</keyword>
<dbReference type="FunCoup" id="A0A0G4FP73">
    <property type="interactions" value="191"/>
</dbReference>
<dbReference type="GO" id="GO:0006357">
    <property type="term" value="P:regulation of transcription by RNA polymerase II"/>
    <property type="evidence" value="ECO:0007669"/>
    <property type="project" value="TreeGrafter"/>
</dbReference>
<proteinExistence type="predicted"/>